<reference evidence="3" key="1">
    <citation type="submission" date="2016-03" db="EMBL/GenBank/DDBJ databases">
        <authorList>
            <person name="Sharma R."/>
            <person name="Simister A.R."/>
            <person name="Berg J.A."/>
            <person name="Jensen G.L."/>
            <person name="Keele B.R."/>
            <person name="Ward M.E.H."/>
            <person name="Breakwell D.P."/>
            <person name="Hope S."/>
            <person name="Grose J.H."/>
        </authorList>
    </citation>
    <scope>NUCLEOTIDE SEQUENCE [LARGE SCALE GENOMIC DNA]</scope>
</reference>
<keyword evidence="3" id="KW-1185">Reference proteome</keyword>
<keyword evidence="1" id="KW-0175">Coiled coil</keyword>
<sequence length="176" mass="20468">MKNTTFLIETLKRTLEELDQATLSTEEKIELTTMVEKEHFAKLFGVRAEETTQLSERDFSKLTGYQYNSVYAGLDLVGNFDWVITADGAVVTREMPHHGSNHWLPPHRQFIFRLIDEGREIFNEGTRLLVIRIENTITKEVFSINFEVADIQIGSAVVKMVERYLFDYYRVSVKKL</sequence>
<evidence type="ECO:0000313" key="3">
    <source>
        <dbReference type="Proteomes" id="UP000222975"/>
    </source>
</evidence>
<gene>
    <name evidence="2" type="ORF">SIMMY50_237</name>
</gene>
<evidence type="ECO:0000313" key="2">
    <source>
        <dbReference type="EMBL" id="ANH51696.1"/>
    </source>
</evidence>
<protein>
    <submittedName>
        <fullName evidence="2">Uncharacterized protein</fullName>
    </submittedName>
</protein>
<accession>A0A173GDG7</accession>
<dbReference type="Proteomes" id="UP000222975">
    <property type="component" value="Segment"/>
</dbReference>
<dbReference type="EMBL" id="KU886223">
    <property type="protein sequence ID" value="ANH51696.1"/>
    <property type="molecule type" value="Genomic_DNA"/>
</dbReference>
<evidence type="ECO:0000256" key="1">
    <source>
        <dbReference type="SAM" id="Coils"/>
    </source>
</evidence>
<proteinExistence type="predicted"/>
<organism evidence="2 3">
    <name type="scientific">Erwinia phage vB_EamM_Simmy50</name>
    <dbReference type="NCBI Taxonomy" id="1815988"/>
    <lineage>
        <taxon>Viruses</taxon>
        <taxon>Duplodnaviria</taxon>
        <taxon>Heunggongvirae</taxon>
        <taxon>Uroviricota</taxon>
        <taxon>Caudoviricetes</taxon>
        <taxon>Chimalliviridae</taxon>
        <taxon>Agricanvirus</taxon>
        <taxon>Agricanvirus simmy50</taxon>
    </lineage>
</organism>
<feature type="coiled-coil region" evidence="1">
    <location>
        <begin position="1"/>
        <end position="28"/>
    </location>
</feature>
<name>A0A173GDG7_9CAUD</name>